<accession>A0A7J0DZL7</accession>
<feature type="region of interest" description="Disordered" evidence="1">
    <location>
        <begin position="326"/>
        <end position="452"/>
    </location>
</feature>
<dbReference type="Proteomes" id="UP000585474">
    <property type="component" value="Unassembled WGS sequence"/>
</dbReference>
<organism evidence="2 3">
    <name type="scientific">Actinidia rufa</name>
    <dbReference type="NCBI Taxonomy" id="165716"/>
    <lineage>
        <taxon>Eukaryota</taxon>
        <taxon>Viridiplantae</taxon>
        <taxon>Streptophyta</taxon>
        <taxon>Embryophyta</taxon>
        <taxon>Tracheophyta</taxon>
        <taxon>Spermatophyta</taxon>
        <taxon>Magnoliopsida</taxon>
        <taxon>eudicotyledons</taxon>
        <taxon>Gunneridae</taxon>
        <taxon>Pentapetalae</taxon>
        <taxon>asterids</taxon>
        <taxon>Ericales</taxon>
        <taxon>Actinidiaceae</taxon>
        <taxon>Actinidia</taxon>
    </lineage>
</organism>
<comment type="caution">
    <text evidence="2">The sequence shown here is derived from an EMBL/GenBank/DDBJ whole genome shotgun (WGS) entry which is preliminary data.</text>
</comment>
<keyword evidence="3" id="KW-1185">Reference proteome</keyword>
<feature type="region of interest" description="Disordered" evidence="1">
    <location>
        <begin position="107"/>
        <end position="135"/>
    </location>
</feature>
<protein>
    <submittedName>
        <fullName evidence="2">Rab GTPase-like A5A protein</fullName>
    </submittedName>
</protein>
<evidence type="ECO:0000313" key="3">
    <source>
        <dbReference type="Proteomes" id="UP000585474"/>
    </source>
</evidence>
<evidence type="ECO:0000313" key="2">
    <source>
        <dbReference type="EMBL" id="GFS46041.1"/>
    </source>
</evidence>
<evidence type="ECO:0000256" key="1">
    <source>
        <dbReference type="SAM" id="MobiDB-lite"/>
    </source>
</evidence>
<reference evidence="3" key="1">
    <citation type="submission" date="2019-07" db="EMBL/GenBank/DDBJ databases">
        <title>De Novo Assembly of kiwifruit Actinidia rufa.</title>
        <authorList>
            <person name="Sugita-Konishi S."/>
            <person name="Sato K."/>
            <person name="Mori E."/>
            <person name="Abe Y."/>
            <person name="Kisaki G."/>
            <person name="Hamano K."/>
            <person name="Suezawa K."/>
            <person name="Otani M."/>
            <person name="Fukuda T."/>
            <person name="Manabe T."/>
            <person name="Gomi K."/>
            <person name="Tabuchi M."/>
            <person name="Akimitsu K."/>
            <person name="Kataoka I."/>
        </authorList>
    </citation>
    <scope>NUCLEOTIDE SEQUENCE [LARGE SCALE GENOMIC DNA]</scope>
    <source>
        <strain evidence="3">cv. Fuchu</strain>
    </source>
</reference>
<feature type="compositionally biased region" description="Basic and acidic residues" evidence="1">
    <location>
        <begin position="420"/>
        <end position="433"/>
    </location>
</feature>
<dbReference type="AlphaFoldDB" id="A0A7J0DZL7"/>
<dbReference type="EMBL" id="BJWL01000459">
    <property type="protein sequence ID" value="GFS46041.1"/>
    <property type="molecule type" value="Genomic_DNA"/>
</dbReference>
<feature type="compositionally biased region" description="Polar residues" evidence="1">
    <location>
        <begin position="335"/>
        <end position="351"/>
    </location>
</feature>
<gene>
    <name evidence="2" type="ORF">Acr_00g0099800</name>
</gene>
<name>A0A7J0DZL7_9ERIC</name>
<proteinExistence type="predicted"/>
<sequence>MELNRAQQLVDGPVAMAKCRKDHGIPNDIRIKPILEEGDGSLCLHLHESVRELHANRVGCRCPYAERATTILFARTFCMSIIDREGEREKGSRWRVRFRRRRVDSGMDRRQGGGVLDPGCGDRWQGGQGPELEHRRPRTIPNIVNQERFRATRWRGSPVPIRGGDGGIEKNLGIGDGDTNLRPRPAPHFHPNYNLEFLPGDDRLWGFLKHNRRILDDFNDRYKFKTDQCKAAIICTNNCQVGEEEEADFKSRLISGLSGTELEVALADEDAIEESASDVVLQHIDILREEIEVPFKENQKIKKEKSSRCSFRPCLPRSCACRSARRPISAERQRSSGPTEVQDTPLAIQTRQPKDKGRGDSRRHRGELPNWHHGGPSDHLPVDVADLEKDDGEMSAKLPVMQGFNEEEHLKQPPLEEEDKVVHTPAAEDKDAEVNTGKKTTAADNTRDDSLV</sequence>